<comment type="caution">
    <text evidence="3">The sequence shown here is derived from an EMBL/GenBank/DDBJ whole genome shotgun (WGS) entry which is preliminary data.</text>
</comment>
<dbReference type="InterPro" id="IPR022385">
    <property type="entry name" value="Rhs_assc_core"/>
</dbReference>
<dbReference type="RefSeq" id="WP_113619963.1">
    <property type="nucleotide sequence ID" value="NZ_QFFJ01000003.1"/>
</dbReference>
<evidence type="ECO:0000313" key="3">
    <source>
        <dbReference type="EMBL" id="RBL88136.1"/>
    </source>
</evidence>
<keyword evidence="1" id="KW-0732">Signal</keyword>
<dbReference type="PANTHER" id="PTHR32305:SF15">
    <property type="entry name" value="PROTEIN RHSA-RELATED"/>
    <property type="match status" value="1"/>
</dbReference>
<feature type="chain" id="PRO_5016910183" description="DUF6443 domain-containing protein" evidence="1">
    <location>
        <begin position="29"/>
        <end position="1468"/>
    </location>
</feature>
<keyword evidence="4" id="KW-1185">Reference proteome</keyword>
<dbReference type="NCBIfam" id="TIGR03696">
    <property type="entry name" value="Rhs_assc_core"/>
    <property type="match status" value="1"/>
</dbReference>
<proteinExistence type="predicted"/>
<reference evidence="3 4" key="1">
    <citation type="submission" date="2018-05" db="EMBL/GenBank/DDBJ databases">
        <title>Chitinophaga sp. K3CV102501T nov., isolated from isolated from a monsoon evergreen broad-leaved forest soil.</title>
        <authorList>
            <person name="Lv Y."/>
        </authorList>
    </citation>
    <scope>NUCLEOTIDE SEQUENCE [LARGE SCALE GENOMIC DNA]</scope>
    <source>
        <strain evidence="3 4">GDMCC 1.1325</strain>
    </source>
</reference>
<dbReference type="InterPro" id="IPR050708">
    <property type="entry name" value="T6SS_VgrG/RHS"/>
</dbReference>
<sequence>MKKTSFVLKQVALAACLILNLPEISAQAPDGSKQPTATASPLPPGYGNTVINFIRTREPNMPTSDNALVGSTTDIKAVAQHTQYFDGLGRQLQTVLKGVSSTGKDLVAPVVYDELGREQYKYLPYVPQTGNTSDGRFKANPFNDQQSFYQNNVVNPGMKNESVFYSQIAYEASPLNRVMNTYAAGNSWAKTGGDRPIRKQYMANAVNDSVRIWNISGNNAVTNAIYAPGQLYKNVTTDEMGNQVIEYENKDGYPVLKKVQLSDNPGTAHMGWLCTYYVYDELNNLRFVIPPLAVEKITDTWNFSLIAAGLCFQYRYDGKKRLTERKIPGAELIEMVYDIRDRLALFRDGNMKNDGRWLMTFYDGLNRPRETALYKSAATKDALQNTMNSPLADANTSYQVPGIKDLVVAVHDRNTYVATNAITLDNGFEAASEMEAYINPSLTGGTVNIPVSNPLPNIPQQDLTPLTYTFYDKYNFTGAHPVTTADFNKLQAGDNPYAEPDALPGNMTQGNITGTKVRILDTDQWLTTTFFYNDKGRSVQTVSDNIAGGKETLSTLYDFSGKVLSTFLRHTNPRSGATPQTNVLTMLSYDAAGRPVSVKKKINDDPALERIIAASDYDELGQLKTKALGVKANGQAIEQLTYEYNIRGWMKSINKDYLNGSSSLSHFGQELVYDFGFSNHTYNGNIAGVRWKGWNDPLVRAYGYSYDKTNRLTRGDFSQQNVAGGNWTKDKMDFTVEEIAYDANGNIMRMAQRGMDGIASPVMLDQLTYKYEDNSNKLLLVKDDSPVASQLGDFKDGNKNGNDYEYDLNGNLKKDLNKDISSIRYNHLNLPAVITSGKGDIIYQYDALGNKVQKIVTDKTTTPVQTITTSYIGSSLYQNDTLKFLGHEEGRVRLKYKTGNPPAYVYDYFVKDHLGNTRLVLTEENDISTYAATMEVPAAARENALFSNIDVTRVPKPVGYPAGSNNTKNESVARLNAKDGGKKIGPAIVLRVMAGDTVRIGAHAFYKSQGPNQKRPSDATPENMLADLIQAFGGNNISSAEHTAGAVNNQSLFNTNFYNHDYRRLKEKSPDENKADKPKAYLNFVLFDDQLKLVEDNSGLKQVKGEPDQLQTLAVNPMPVKKSGFLYVYTSNESAQDVFFDNVVVTQTTGKVIEETHYYPFGLTMAGISSNALKGKNYPENRMKYNGKELQNKEFSDGNGMEWYDYGARMYDVQLGRWNMIDPLSEMYQQYTPYNYVFNNPVGMIDPDGREVKSTHTDSLGKVLAVFNDGDLGVYKHDDATTADEVRTKRQETKSTDGGGTKMGTTEYWDEFIDPDTYEAKGRIMFGESWDKAIKDKHELAKSYGNLVVVGQRSKLNQPLDLKNDVNYAPHGIMTGKLLNGKYASARSAGNYLAGYNGREITMFGGYAGNISFDTYMRLAGALQQGHYNKWNAAMILLFKVEYGPAPWFGEMEYTGRMVKKGWQHSSK</sequence>
<dbReference type="Gene3D" id="2.180.10.10">
    <property type="entry name" value="RHS repeat-associated core"/>
    <property type="match status" value="2"/>
</dbReference>
<dbReference type="PANTHER" id="PTHR32305">
    <property type="match status" value="1"/>
</dbReference>
<evidence type="ECO:0000259" key="2">
    <source>
        <dbReference type="Pfam" id="PF20041"/>
    </source>
</evidence>
<organism evidence="3 4">
    <name type="scientific">Chitinophaga flava</name>
    <dbReference type="NCBI Taxonomy" id="2259036"/>
    <lineage>
        <taxon>Bacteria</taxon>
        <taxon>Pseudomonadati</taxon>
        <taxon>Bacteroidota</taxon>
        <taxon>Chitinophagia</taxon>
        <taxon>Chitinophagales</taxon>
        <taxon>Chitinophagaceae</taxon>
        <taxon>Chitinophaga</taxon>
    </lineage>
</organism>
<dbReference type="Pfam" id="PF20041">
    <property type="entry name" value="DUF6443"/>
    <property type="match status" value="1"/>
</dbReference>
<evidence type="ECO:0000313" key="4">
    <source>
        <dbReference type="Proteomes" id="UP000253410"/>
    </source>
</evidence>
<feature type="signal peptide" evidence="1">
    <location>
        <begin position="1"/>
        <end position="28"/>
    </location>
</feature>
<feature type="domain" description="DUF6443" evidence="2">
    <location>
        <begin position="56"/>
        <end position="194"/>
    </location>
</feature>
<protein>
    <recommendedName>
        <fullName evidence="2">DUF6443 domain-containing protein</fullName>
    </recommendedName>
</protein>
<evidence type="ECO:0000256" key="1">
    <source>
        <dbReference type="SAM" id="SignalP"/>
    </source>
</evidence>
<dbReference type="OrthoDB" id="976756at2"/>
<accession>A0A365XP72</accession>
<gene>
    <name evidence="3" type="ORF">DF182_31955</name>
</gene>
<dbReference type="EMBL" id="QFFJ01000003">
    <property type="protein sequence ID" value="RBL88136.1"/>
    <property type="molecule type" value="Genomic_DNA"/>
</dbReference>
<dbReference type="InterPro" id="IPR045619">
    <property type="entry name" value="DUF6443"/>
</dbReference>
<dbReference type="Proteomes" id="UP000253410">
    <property type="component" value="Unassembled WGS sequence"/>
</dbReference>
<name>A0A365XP72_9BACT</name>